<proteinExistence type="predicted"/>
<keyword evidence="2" id="KW-0812">Transmembrane</keyword>
<dbReference type="EMBL" id="CP011309">
    <property type="protein sequence ID" value="AKF28494.1"/>
    <property type="molecule type" value="Genomic_DNA"/>
</dbReference>
<sequence>MSAAYSQDTILTVFLGRGLTAEGIRQTLEDFAETGLVRNLVWIDADSFHESSSEVTHLATNQDGLPELQRRPFNELVSRSRTTKLHIGVINVIDGSEGMLHAEELNPLVGIIDSVCSHHQIHRSNVMIGAVAAPLDEELPILRGYVNLMLAPEDSHSPGTATVTYRHGFSDHRFTLHCVANIASLYGLWEGSTSTPIEQLVPAKGSSFRLVRSFYRRIDGQAVQARLKEKILSTAENPLPRLDIPGKERTAQYAENPDTFAQKAAQEILDEFRTPLIGGEAAAHVEKTKTISGSAVVKQFFSVWIKKMVTTPNRFFAEFSAESKTFAEDALQASIYGNSGSGTRVGDRVTASALSGNKNQRAVQSEDLKIRYAADLQELWQAYANTAMSLLDAQPRAIAYGENGMRTPSVVHTGQSQRVVVARRSADVIPGPETNYGDGLPVEVKVAVDVEEVPPYDLEGVAEFERRLAKESDRGQRGMGQVIGEFKRWQDQNSKSFAYFVGSGLQNLQLEMESQEKWWNQEINRLSQQGKSFDGTGLGSRVFRWLGWVSFWSAAIFGVWWAAEYYLAETPMDISRWAVSFAATDTAFKWKFFGIWFGIWLICWIAQCIFETRDEIRFTHLRKDLVTELDAAKKNLKISQQAQLRIQVGYQQFLSVSKIMGALLERPFGNIERARRESPIPINSMPDSVIFAEAIPDSDAVEKLTRQFRRDLYQQGWVSERVMAALNSASDALAAESGNSVNERTLFGSTGEGSYGDLARLSDFVTGEKFRQTDRSVQIWDDITLQLSQESHEVRSGILNSLQIYRGGEKVDAPYQQPLKDLVTVGFFNGEIASEKGRVKGILSLDPSLCMYQPQENESDAIGISEVLLQISEPAEDADISFVRPQQTTFDPTLFDRMPTNEDFRSENPAESPFLDRGNQSHKRPELPGTGEF</sequence>
<dbReference type="PATRIC" id="fig|92706.3.peg.2866"/>
<reference evidence="3 4" key="1">
    <citation type="submission" date="2015-04" db="EMBL/GenBank/DDBJ databases">
        <title>Complete Genome Sequence of Brevibacterium flavum ATCC 15168.</title>
        <authorList>
            <person name="Ahn J."/>
            <person name="Park G."/>
            <person name="Jeon W."/>
            <person name="Jang Y."/>
            <person name="Jang M."/>
            <person name="Lee H."/>
            <person name="Lee H."/>
        </authorList>
    </citation>
    <scope>NUCLEOTIDE SEQUENCE [LARGE SCALE GENOMIC DNA]</scope>
    <source>
        <strain evidence="3 4">ATCC 15168</strain>
    </source>
</reference>
<keyword evidence="2" id="KW-0472">Membrane</keyword>
<name>A0A0F6SRT0_9CORY</name>
<dbReference type="RefSeq" id="WP_003862912.1">
    <property type="nucleotide sequence ID" value="NZ_CP011309.1"/>
</dbReference>
<protein>
    <submittedName>
        <fullName evidence="3">Uncharacterized protein</fullName>
    </submittedName>
</protein>
<feature type="region of interest" description="Disordered" evidence="1">
    <location>
        <begin position="891"/>
        <end position="933"/>
    </location>
</feature>
<evidence type="ECO:0000256" key="2">
    <source>
        <dbReference type="SAM" id="Phobius"/>
    </source>
</evidence>
<evidence type="ECO:0000256" key="1">
    <source>
        <dbReference type="SAM" id="MobiDB-lite"/>
    </source>
</evidence>
<keyword evidence="4" id="KW-1185">Reference proteome</keyword>
<evidence type="ECO:0000313" key="3">
    <source>
        <dbReference type="EMBL" id="AKF28494.1"/>
    </source>
</evidence>
<keyword evidence="2" id="KW-1133">Transmembrane helix</keyword>
<dbReference type="AlphaFoldDB" id="A0A0F6SRT0"/>
<feature type="transmembrane region" description="Helical" evidence="2">
    <location>
        <begin position="545"/>
        <end position="567"/>
    </location>
</feature>
<gene>
    <name evidence="3" type="ORF">YH66_13675</name>
</gene>
<dbReference type="Proteomes" id="UP000034037">
    <property type="component" value="Chromosome"/>
</dbReference>
<evidence type="ECO:0000313" key="4">
    <source>
        <dbReference type="Proteomes" id="UP000034037"/>
    </source>
</evidence>
<feature type="compositionally biased region" description="Basic and acidic residues" evidence="1">
    <location>
        <begin position="899"/>
        <end position="908"/>
    </location>
</feature>
<organism evidence="3 4">
    <name type="scientific">[Brevibacterium] flavum</name>
    <dbReference type="NCBI Taxonomy" id="92706"/>
    <lineage>
        <taxon>Bacteria</taxon>
        <taxon>Bacillati</taxon>
        <taxon>Actinomycetota</taxon>
        <taxon>Actinomycetes</taxon>
        <taxon>Mycobacteriales</taxon>
        <taxon>Corynebacteriaceae</taxon>
        <taxon>Corynebacterium</taxon>
    </lineage>
</organism>
<dbReference type="HOGENOM" id="CLU_012308_0_0_11"/>
<feature type="transmembrane region" description="Helical" evidence="2">
    <location>
        <begin position="588"/>
        <end position="607"/>
    </location>
</feature>
<accession>A0A0F6SRT0</accession>